<evidence type="ECO:0000256" key="3">
    <source>
        <dbReference type="ARBA" id="ARBA00022692"/>
    </source>
</evidence>
<comment type="subcellular location">
    <subcellularLocation>
        <location evidence="1">Cell membrane</location>
        <topology evidence="1">Multi-pass membrane protein</topology>
    </subcellularLocation>
</comment>
<evidence type="ECO:0000313" key="9">
    <source>
        <dbReference type="EMBL" id="CAH3025264.1"/>
    </source>
</evidence>
<feature type="transmembrane region" description="Helical" evidence="7">
    <location>
        <begin position="127"/>
        <end position="148"/>
    </location>
</feature>
<dbReference type="SUPFAM" id="SSF81321">
    <property type="entry name" value="Family A G protein-coupled receptor-like"/>
    <property type="match status" value="2"/>
</dbReference>
<dbReference type="CDD" id="cd00637">
    <property type="entry name" value="7tm_classA_rhodopsin-like"/>
    <property type="match status" value="1"/>
</dbReference>
<name>A0ABN8M9Q6_9CNID</name>
<feature type="transmembrane region" description="Helical" evidence="7">
    <location>
        <begin position="388"/>
        <end position="409"/>
    </location>
</feature>
<evidence type="ECO:0000256" key="7">
    <source>
        <dbReference type="SAM" id="Phobius"/>
    </source>
</evidence>
<dbReference type="InterPro" id="IPR000276">
    <property type="entry name" value="GPCR_Rhodpsn"/>
</dbReference>
<feature type="transmembrane region" description="Helical" evidence="7">
    <location>
        <begin position="350"/>
        <end position="376"/>
    </location>
</feature>
<keyword evidence="2" id="KW-1003">Cell membrane</keyword>
<keyword evidence="6" id="KW-0297">G-protein coupled receptor</keyword>
<evidence type="ECO:0000259" key="8">
    <source>
        <dbReference type="PROSITE" id="PS50262"/>
    </source>
</evidence>
<comment type="caution">
    <text evidence="9">The sequence shown here is derived from an EMBL/GenBank/DDBJ whole genome shotgun (WGS) entry which is preliminary data.</text>
</comment>
<feature type="domain" description="G-protein coupled receptors family 1 profile" evidence="8">
    <location>
        <begin position="22"/>
        <end position="263"/>
    </location>
</feature>
<feature type="non-terminal residue" evidence="9">
    <location>
        <position position="419"/>
    </location>
</feature>
<dbReference type="PRINTS" id="PR00237">
    <property type="entry name" value="GPCRRHODOPSN"/>
</dbReference>
<feature type="transmembrane region" description="Helical" evidence="7">
    <location>
        <begin position="42"/>
        <end position="61"/>
    </location>
</feature>
<evidence type="ECO:0000256" key="6">
    <source>
        <dbReference type="RuleBase" id="RU000688"/>
    </source>
</evidence>
<evidence type="ECO:0000256" key="1">
    <source>
        <dbReference type="ARBA" id="ARBA00004651"/>
    </source>
</evidence>
<feature type="transmembrane region" description="Helical" evidence="7">
    <location>
        <begin position="154"/>
        <end position="173"/>
    </location>
</feature>
<evidence type="ECO:0000256" key="4">
    <source>
        <dbReference type="ARBA" id="ARBA00022989"/>
    </source>
</evidence>
<dbReference type="PROSITE" id="PS50262">
    <property type="entry name" value="G_PROTEIN_RECEP_F1_2"/>
    <property type="match status" value="2"/>
</dbReference>
<dbReference type="Proteomes" id="UP001159427">
    <property type="component" value="Unassembled WGS sequence"/>
</dbReference>
<evidence type="ECO:0000256" key="2">
    <source>
        <dbReference type="ARBA" id="ARBA00022475"/>
    </source>
</evidence>
<evidence type="ECO:0000256" key="5">
    <source>
        <dbReference type="ARBA" id="ARBA00023136"/>
    </source>
</evidence>
<feature type="transmembrane region" description="Helical" evidence="7">
    <location>
        <begin position="81"/>
        <end position="106"/>
    </location>
</feature>
<accession>A0ABN8M9Q6</accession>
<sequence>MDYSYLTLCVFNAYLSYTATMLNIVAIYVIRKTSSLPKNLKTLLLSLAVSDVGVGLLVQPMHVAYIMDSKQNNATNETYNVIYVAFLIPANLFIFASLFSVTALCADRFLAIYLHLRYQELVTYKRVAAVVVSIWVISSLISLTRFFIPKNIMYVGFVIIDAACIITATSLSVKLHLTLRRHINEIQVPQVAQNDQGESVQRKRKSAMASLYLYLVFIVCYLPNICVLIIIATNSKQRIDVNHSQFYTLTLVFLNSTLNPLIYCWKMKCIQHTTVGILRHIFSTIHYYLRYQELVTHKRVVALVVSTWVLSGLFSIYSSVRLHVNQIQVLQLQHAPQNAQMVNARRMRKFAMMSVYVCLVLTVCYLPNICTLFAIAFTSRPSTGIKHLLVYTVTLVFLNSSLNPVIYCWKMKHIRHTII</sequence>
<proteinExistence type="inferred from homology"/>
<feature type="transmembrane region" description="Helical" evidence="7">
    <location>
        <begin position="245"/>
        <end position="265"/>
    </location>
</feature>
<dbReference type="EMBL" id="CALNXI010000344">
    <property type="protein sequence ID" value="CAH3025264.1"/>
    <property type="molecule type" value="Genomic_DNA"/>
</dbReference>
<dbReference type="Gene3D" id="1.20.1070.10">
    <property type="entry name" value="Rhodopsin 7-helix transmembrane proteins"/>
    <property type="match status" value="2"/>
</dbReference>
<keyword evidence="6" id="KW-0807">Transducer</keyword>
<reference evidence="9 10" key="1">
    <citation type="submission" date="2022-05" db="EMBL/GenBank/DDBJ databases">
        <authorList>
            <consortium name="Genoscope - CEA"/>
            <person name="William W."/>
        </authorList>
    </citation>
    <scope>NUCLEOTIDE SEQUENCE [LARGE SCALE GENOMIC DNA]</scope>
</reference>
<gene>
    <name evidence="9" type="ORF">PEVE_00025554</name>
</gene>
<keyword evidence="5 7" id="KW-0472">Membrane</keyword>
<dbReference type="PANTHER" id="PTHR22750">
    <property type="entry name" value="G-PROTEIN COUPLED RECEPTOR"/>
    <property type="match status" value="1"/>
</dbReference>
<dbReference type="Pfam" id="PF00001">
    <property type="entry name" value="7tm_1"/>
    <property type="match status" value="1"/>
</dbReference>
<dbReference type="PROSITE" id="PS00237">
    <property type="entry name" value="G_PROTEIN_RECEP_F1_1"/>
    <property type="match status" value="1"/>
</dbReference>
<evidence type="ECO:0000313" key="10">
    <source>
        <dbReference type="Proteomes" id="UP001159427"/>
    </source>
</evidence>
<comment type="similarity">
    <text evidence="6">Belongs to the G-protein coupled receptor 1 family.</text>
</comment>
<organism evidence="9 10">
    <name type="scientific">Porites evermanni</name>
    <dbReference type="NCBI Taxonomy" id="104178"/>
    <lineage>
        <taxon>Eukaryota</taxon>
        <taxon>Metazoa</taxon>
        <taxon>Cnidaria</taxon>
        <taxon>Anthozoa</taxon>
        <taxon>Hexacorallia</taxon>
        <taxon>Scleractinia</taxon>
        <taxon>Fungiina</taxon>
        <taxon>Poritidae</taxon>
        <taxon>Porites</taxon>
    </lineage>
</organism>
<keyword evidence="3 6" id="KW-0812">Transmembrane</keyword>
<keyword evidence="4 7" id="KW-1133">Transmembrane helix</keyword>
<feature type="transmembrane region" description="Helical" evidence="7">
    <location>
        <begin position="211"/>
        <end position="233"/>
    </location>
</feature>
<feature type="transmembrane region" description="Helical" evidence="7">
    <location>
        <begin position="12"/>
        <end position="30"/>
    </location>
</feature>
<protein>
    <recommendedName>
        <fullName evidence="8">G-protein coupled receptors family 1 profile domain-containing protein</fullName>
    </recommendedName>
</protein>
<feature type="domain" description="G-protein coupled receptors family 1 profile" evidence="8">
    <location>
        <begin position="269"/>
        <end position="407"/>
    </location>
</feature>
<keyword evidence="10" id="KW-1185">Reference proteome</keyword>
<dbReference type="InterPro" id="IPR017452">
    <property type="entry name" value="GPCR_Rhodpsn_7TM"/>
</dbReference>
<keyword evidence="6" id="KW-0675">Receptor</keyword>